<feature type="transmembrane region" description="Helical" evidence="1">
    <location>
        <begin position="155"/>
        <end position="173"/>
    </location>
</feature>
<evidence type="ECO:0000313" key="3">
    <source>
        <dbReference type="Proteomes" id="UP000476030"/>
    </source>
</evidence>
<protein>
    <recommendedName>
        <fullName evidence="4">Glycosyltransferase RgtA/B/C/D-like domain-containing protein</fullName>
    </recommendedName>
</protein>
<sequence length="539" mass="60962">MLRETGVQGLHRRESRTNQIRHFGILSAVILISLAIKIVHEGALSYWLDEGYTAWFAKLSFYDLWFWLPEIESHPPLYYSLVKIWGLIEGDSTGLWHRSLSIFISLLLVITSYLSTRNTALYLKQERNPAALFNSVLICFSPVIVWYSIEARPYILLFLAYSLAILGLISIIAQKEEATLKGWALFAFGALLTNWSHHLGGIFTAVLFLSIAIHWVIEKKFEKAFLYRLLLCFVVVLAFSAPLIIQIVRQLVFWDASSWVAEPTIISFVQVMRRIFGFGYADKLIDTAFGPYTIIHTGRIALGVVVGILSFALILFGLFKIIRMKAISLACFLALSCFAVPFASFVVSILGPNIFLERILLPGLIPYFLLLAISIEFIDKAKLRYAIKIFYVAILALGLTATLRAGKKEPWGEIMAGLANQIQENDVILLMPNDLYLPASLYVSDPEISTRIKSIPAKYPAVKFSDFYPDGFPAVPGIRAQDAETIRTLIAGKDRVFLVTRQDTLFDPENVTRKTLGEQYYPVTEHVWGDIRLEQFDHN</sequence>
<proteinExistence type="predicted"/>
<gene>
    <name evidence="2" type="ORF">GQE98_13770</name>
</gene>
<evidence type="ECO:0000313" key="2">
    <source>
        <dbReference type="EMBL" id="MZR31705.1"/>
    </source>
</evidence>
<feature type="transmembrane region" description="Helical" evidence="1">
    <location>
        <begin position="20"/>
        <end position="39"/>
    </location>
</feature>
<keyword evidence="1" id="KW-0812">Transmembrane</keyword>
<keyword evidence="1" id="KW-0472">Membrane</keyword>
<feature type="transmembrane region" description="Helical" evidence="1">
    <location>
        <begin position="326"/>
        <end position="347"/>
    </location>
</feature>
<dbReference type="AlphaFoldDB" id="A0A6L8W9D5"/>
<keyword evidence="1" id="KW-1133">Transmembrane helix</keyword>
<evidence type="ECO:0008006" key="4">
    <source>
        <dbReference type="Google" id="ProtNLM"/>
    </source>
</evidence>
<dbReference type="Proteomes" id="UP000476030">
    <property type="component" value="Unassembled WGS sequence"/>
</dbReference>
<feature type="transmembrane region" description="Helical" evidence="1">
    <location>
        <begin position="229"/>
        <end position="248"/>
    </location>
</feature>
<feature type="transmembrane region" description="Helical" evidence="1">
    <location>
        <begin position="385"/>
        <end position="403"/>
    </location>
</feature>
<dbReference type="EMBL" id="WTUW01000002">
    <property type="protein sequence ID" value="MZR31705.1"/>
    <property type="molecule type" value="Genomic_DNA"/>
</dbReference>
<keyword evidence="3" id="KW-1185">Reference proteome</keyword>
<feature type="transmembrane region" description="Helical" evidence="1">
    <location>
        <begin position="300"/>
        <end position="319"/>
    </location>
</feature>
<organism evidence="2 3">
    <name type="scientific">Sneathiella litorea</name>
    <dbReference type="NCBI Taxonomy" id="2606216"/>
    <lineage>
        <taxon>Bacteria</taxon>
        <taxon>Pseudomonadati</taxon>
        <taxon>Pseudomonadota</taxon>
        <taxon>Alphaproteobacteria</taxon>
        <taxon>Sneathiellales</taxon>
        <taxon>Sneathiellaceae</taxon>
        <taxon>Sneathiella</taxon>
    </lineage>
</organism>
<name>A0A6L8W9D5_9PROT</name>
<dbReference type="RefSeq" id="WP_161316181.1">
    <property type="nucleotide sequence ID" value="NZ_WTUW01000002.1"/>
</dbReference>
<feature type="transmembrane region" description="Helical" evidence="1">
    <location>
        <begin position="201"/>
        <end position="217"/>
    </location>
</feature>
<accession>A0A6L8W9D5</accession>
<reference evidence="2 3" key="1">
    <citation type="submission" date="2019-12" db="EMBL/GenBank/DDBJ databases">
        <title>Snethiella sp. nov. sp. isolated from sea sand.</title>
        <authorList>
            <person name="Kim J."/>
            <person name="Jeong S.E."/>
            <person name="Jung H.S."/>
            <person name="Jeon C.O."/>
        </authorList>
    </citation>
    <scope>NUCLEOTIDE SEQUENCE [LARGE SCALE GENOMIC DNA]</scope>
    <source>
        <strain evidence="2 3">DP05</strain>
    </source>
</reference>
<feature type="transmembrane region" description="Helical" evidence="1">
    <location>
        <begin position="359"/>
        <end position="378"/>
    </location>
</feature>
<evidence type="ECO:0000256" key="1">
    <source>
        <dbReference type="SAM" id="Phobius"/>
    </source>
</evidence>
<comment type="caution">
    <text evidence="2">The sequence shown here is derived from an EMBL/GenBank/DDBJ whole genome shotgun (WGS) entry which is preliminary data.</text>
</comment>
<feature type="transmembrane region" description="Helical" evidence="1">
    <location>
        <begin position="95"/>
        <end position="116"/>
    </location>
</feature>